<proteinExistence type="predicted"/>
<evidence type="ECO:0000313" key="2">
    <source>
        <dbReference type="Proteomes" id="UP000273119"/>
    </source>
</evidence>
<dbReference type="InterPro" id="IPR019639">
    <property type="entry name" value="DUF2505"/>
</dbReference>
<dbReference type="Gene3D" id="3.30.530.20">
    <property type="match status" value="1"/>
</dbReference>
<dbReference type="InterPro" id="IPR023393">
    <property type="entry name" value="START-like_dom_sf"/>
</dbReference>
<dbReference type="EMBL" id="QQXL01000003">
    <property type="protein sequence ID" value="RKW70669.1"/>
    <property type="molecule type" value="Genomic_DNA"/>
</dbReference>
<sequence>MALSSSRSVAASPEAVFEALTSQQNAQAVADRVGGSLLEHTVTTEGDGLRTVSSFSLPADRLPDVVAKMMGNGVTVTLDESWSAPGVDGSRNSTISANVKGAPVKVQGSETLVADGAATTLTLTGEVSSSIPFLGGKISKAAEPFVDRLLAVRCQAAEAQLS</sequence>
<dbReference type="Pfam" id="PF10698">
    <property type="entry name" value="DUF2505"/>
    <property type="match status" value="1"/>
</dbReference>
<keyword evidence="2" id="KW-1185">Reference proteome</keyword>
<name>A0A496PJL6_9MICC</name>
<dbReference type="RefSeq" id="WP_121484693.1">
    <property type="nucleotide sequence ID" value="NZ_QQXL01000003.1"/>
</dbReference>
<protein>
    <submittedName>
        <fullName evidence="1">DUF2505 domain-containing protein</fullName>
    </submittedName>
</protein>
<comment type="caution">
    <text evidence="1">The sequence shown here is derived from an EMBL/GenBank/DDBJ whole genome shotgun (WGS) entry which is preliminary data.</text>
</comment>
<dbReference type="Proteomes" id="UP000273119">
    <property type="component" value="Unassembled WGS sequence"/>
</dbReference>
<reference evidence="1 2" key="1">
    <citation type="submission" date="2018-07" db="EMBL/GenBank/DDBJ databases">
        <title>Arthrobacter sp. nov., isolated from raw cow's milk with high bacterial count.</title>
        <authorList>
            <person name="Hahne J."/>
            <person name="Isele D."/>
            <person name="Lipski A."/>
        </authorList>
    </citation>
    <scope>NUCLEOTIDE SEQUENCE [LARGE SCALE GENOMIC DNA]</scope>
    <source>
        <strain evidence="1 2">JZ R-183</strain>
    </source>
</reference>
<gene>
    <name evidence="1" type="ORF">DWQ67_06025</name>
</gene>
<dbReference type="AlphaFoldDB" id="A0A496PJL6"/>
<organism evidence="1 2">
    <name type="scientific">Galactobacter caseinivorans</name>
    <dbReference type="NCBI Taxonomy" id="2676123"/>
    <lineage>
        <taxon>Bacteria</taxon>
        <taxon>Bacillati</taxon>
        <taxon>Actinomycetota</taxon>
        <taxon>Actinomycetes</taxon>
        <taxon>Micrococcales</taxon>
        <taxon>Micrococcaceae</taxon>
        <taxon>Galactobacter</taxon>
    </lineage>
</organism>
<evidence type="ECO:0000313" key="1">
    <source>
        <dbReference type="EMBL" id="RKW70669.1"/>
    </source>
</evidence>
<accession>A0A496PJL6</accession>
<dbReference type="SUPFAM" id="SSF55961">
    <property type="entry name" value="Bet v1-like"/>
    <property type="match status" value="1"/>
</dbReference>